<dbReference type="SUPFAM" id="SSF53474">
    <property type="entry name" value="alpha/beta-Hydrolases"/>
    <property type="match status" value="1"/>
</dbReference>
<proteinExistence type="inferred from homology"/>
<dbReference type="Proteomes" id="UP001500804">
    <property type="component" value="Unassembled WGS sequence"/>
</dbReference>
<evidence type="ECO:0000256" key="2">
    <source>
        <dbReference type="ARBA" id="ARBA00022801"/>
    </source>
</evidence>
<dbReference type="PROSITE" id="PS01173">
    <property type="entry name" value="LIPASE_GDXG_HIS"/>
    <property type="match status" value="1"/>
</dbReference>
<reference evidence="5" key="1">
    <citation type="journal article" date="2019" name="Int. J. Syst. Evol. Microbiol.">
        <title>The Global Catalogue of Microorganisms (GCM) 10K type strain sequencing project: providing services to taxonomists for standard genome sequencing and annotation.</title>
        <authorList>
            <consortium name="The Broad Institute Genomics Platform"/>
            <consortium name="The Broad Institute Genome Sequencing Center for Infectious Disease"/>
            <person name="Wu L."/>
            <person name="Ma J."/>
        </authorList>
    </citation>
    <scope>NUCLEOTIDE SEQUENCE [LARGE SCALE GENOMIC DNA]</scope>
    <source>
        <strain evidence="5">JCM 18302</strain>
    </source>
</reference>
<evidence type="ECO:0000313" key="4">
    <source>
        <dbReference type="EMBL" id="GAA5129877.1"/>
    </source>
</evidence>
<dbReference type="PANTHER" id="PTHR48081">
    <property type="entry name" value="AB HYDROLASE SUPERFAMILY PROTEIN C4A8.06C"/>
    <property type="match status" value="1"/>
</dbReference>
<sequence length="121" mass="12997">MPTERVAARGATGPHQVLYVHGGGYQVGSPTSHRALAAHLSRAACAPVHLPDYRLAPEHPYPAAVDDVAAAYRALRDAGHPAQRIQHNASRWPVIPRAGASSWRSCCGCARRVRSCRDRSG</sequence>
<evidence type="ECO:0000313" key="5">
    <source>
        <dbReference type="Proteomes" id="UP001500804"/>
    </source>
</evidence>
<dbReference type="InterPro" id="IPR002168">
    <property type="entry name" value="Lipase_GDXG_HIS_AS"/>
</dbReference>
<keyword evidence="5" id="KW-1185">Reference proteome</keyword>
<dbReference type="EMBL" id="BAABJO010000021">
    <property type="protein sequence ID" value="GAA5129877.1"/>
    <property type="molecule type" value="Genomic_DNA"/>
</dbReference>
<keyword evidence="2" id="KW-0378">Hydrolase</keyword>
<dbReference type="InterPro" id="IPR050300">
    <property type="entry name" value="GDXG_lipolytic_enzyme"/>
</dbReference>
<evidence type="ECO:0000256" key="1">
    <source>
        <dbReference type="ARBA" id="ARBA00010515"/>
    </source>
</evidence>
<dbReference type="PANTHER" id="PTHR48081:SF30">
    <property type="entry name" value="ACETYL-HYDROLASE LIPR-RELATED"/>
    <property type="match status" value="1"/>
</dbReference>
<organism evidence="4 5">
    <name type="scientific">Pseudonocardia adelaidensis</name>
    <dbReference type="NCBI Taxonomy" id="648754"/>
    <lineage>
        <taxon>Bacteria</taxon>
        <taxon>Bacillati</taxon>
        <taxon>Actinomycetota</taxon>
        <taxon>Actinomycetes</taxon>
        <taxon>Pseudonocardiales</taxon>
        <taxon>Pseudonocardiaceae</taxon>
        <taxon>Pseudonocardia</taxon>
    </lineage>
</organism>
<name>A0ABP9NUN4_9PSEU</name>
<dbReference type="Pfam" id="PF07859">
    <property type="entry name" value="Abhydrolase_3"/>
    <property type="match status" value="1"/>
</dbReference>
<dbReference type="InterPro" id="IPR013094">
    <property type="entry name" value="AB_hydrolase_3"/>
</dbReference>
<accession>A0ABP9NUN4</accession>
<comment type="caution">
    <text evidence="4">The sequence shown here is derived from an EMBL/GenBank/DDBJ whole genome shotgun (WGS) entry which is preliminary data.</text>
</comment>
<comment type="similarity">
    <text evidence="1">Belongs to the 'GDXG' lipolytic enzyme family.</text>
</comment>
<dbReference type="Gene3D" id="3.40.50.1820">
    <property type="entry name" value="alpha/beta hydrolase"/>
    <property type="match status" value="1"/>
</dbReference>
<feature type="domain" description="Alpha/beta hydrolase fold-3" evidence="3">
    <location>
        <begin position="17"/>
        <end position="84"/>
    </location>
</feature>
<dbReference type="InterPro" id="IPR029058">
    <property type="entry name" value="AB_hydrolase_fold"/>
</dbReference>
<gene>
    <name evidence="4" type="ORF">GCM10023320_51020</name>
</gene>
<evidence type="ECO:0000259" key="3">
    <source>
        <dbReference type="Pfam" id="PF07859"/>
    </source>
</evidence>
<protein>
    <recommendedName>
        <fullName evidence="3">Alpha/beta hydrolase fold-3 domain-containing protein</fullName>
    </recommendedName>
</protein>